<evidence type="ECO:0000313" key="1">
    <source>
        <dbReference type="EMBL" id="BES94627.1"/>
    </source>
</evidence>
<protein>
    <submittedName>
        <fullName evidence="1">Uncharacterized protein</fullName>
    </submittedName>
</protein>
<reference evidence="1 2" key="1">
    <citation type="submission" date="2023-09" db="EMBL/GenBank/DDBJ databases">
        <title>Nesidiocoris tenuis whole genome shotgun sequence.</title>
        <authorList>
            <person name="Shibata T."/>
            <person name="Shimoda M."/>
            <person name="Kobayashi T."/>
            <person name="Uehara T."/>
        </authorList>
    </citation>
    <scope>NUCLEOTIDE SEQUENCE [LARGE SCALE GENOMIC DNA]</scope>
    <source>
        <strain evidence="1 2">Japan</strain>
    </source>
</reference>
<sequence length="100" mass="10494">MLDEISGALEVMKWQPLGGFTGGFSRGVPPAWPTLKVHPPLPVLISCPGHSALLPLAPTFSSQGSGKECGAAKNRTGPSVRSARRGIPFLCSPSLSFLHM</sequence>
<dbReference type="Proteomes" id="UP001307889">
    <property type="component" value="Chromosome 5"/>
</dbReference>
<proteinExistence type="predicted"/>
<keyword evidence="2" id="KW-1185">Reference proteome</keyword>
<organism evidence="1 2">
    <name type="scientific">Nesidiocoris tenuis</name>
    <dbReference type="NCBI Taxonomy" id="355587"/>
    <lineage>
        <taxon>Eukaryota</taxon>
        <taxon>Metazoa</taxon>
        <taxon>Ecdysozoa</taxon>
        <taxon>Arthropoda</taxon>
        <taxon>Hexapoda</taxon>
        <taxon>Insecta</taxon>
        <taxon>Pterygota</taxon>
        <taxon>Neoptera</taxon>
        <taxon>Paraneoptera</taxon>
        <taxon>Hemiptera</taxon>
        <taxon>Heteroptera</taxon>
        <taxon>Panheteroptera</taxon>
        <taxon>Cimicomorpha</taxon>
        <taxon>Miridae</taxon>
        <taxon>Dicyphina</taxon>
        <taxon>Nesidiocoris</taxon>
    </lineage>
</organism>
<accession>A0ABN7AW02</accession>
<name>A0ABN7AW02_9HEMI</name>
<dbReference type="EMBL" id="AP028913">
    <property type="protein sequence ID" value="BES94627.1"/>
    <property type="molecule type" value="Genomic_DNA"/>
</dbReference>
<evidence type="ECO:0000313" key="2">
    <source>
        <dbReference type="Proteomes" id="UP001307889"/>
    </source>
</evidence>
<gene>
    <name evidence="1" type="ORF">NTJ_07436</name>
</gene>